<feature type="domain" description="ABM" evidence="3">
    <location>
        <begin position="39"/>
        <end position="128"/>
    </location>
</feature>
<feature type="transmembrane region" description="Helical" evidence="2">
    <location>
        <begin position="182"/>
        <end position="201"/>
    </location>
</feature>
<dbReference type="InterPro" id="IPR038762">
    <property type="entry name" value="ABM_predict"/>
</dbReference>
<dbReference type="Gene3D" id="3.30.70.100">
    <property type="match status" value="1"/>
</dbReference>
<dbReference type="InterPro" id="IPR011008">
    <property type="entry name" value="Dimeric_a/b-barrel"/>
</dbReference>
<feature type="compositionally biased region" description="Polar residues" evidence="1">
    <location>
        <begin position="1"/>
        <end position="10"/>
    </location>
</feature>
<dbReference type="SUPFAM" id="SSF54909">
    <property type="entry name" value="Dimeric alpha+beta barrel"/>
    <property type="match status" value="1"/>
</dbReference>
<proteinExistence type="predicted"/>
<dbReference type="OrthoDB" id="1494254at2"/>
<keyword evidence="2" id="KW-0472">Membrane</keyword>
<dbReference type="RefSeq" id="WP_150599460.1">
    <property type="nucleotide sequence ID" value="NZ_CABPRW010000004.1"/>
</dbReference>
<dbReference type="InterPro" id="IPR007138">
    <property type="entry name" value="ABM_dom"/>
</dbReference>
<gene>
    <name evidence="4" type="ORF">PFI31113_01942</name>
</gene>
<dbReference type="PROSITE" id="PS51725">
    <property type="entry name" value="ABM"/>
    <property type="match status" value="1"/>
</dbReference>
<evidence type="ECO:0000259" key="3">
    <source>
        <dbReference type="PROSITE" id="PS51725"/>
    </source>
</evidence>
<evidence type="ECO:0000256" key="1">
    <source>
        <dbReference type="SAM" id="MobiDB-lite"/>
    </source>
</evidence>
<name>A0A5E4UFJ8_9BURK</name>
<sequence length="214" mass="24049">MQQAETSASADSVDPRDPSLRSASLGDLSARSLPRPESVTAVIEHHVRAQAVAAYEEWLKRIVPIAERFPGHRGVHVIRPVSGSTVYTVTLRFDSLAHAEDWFQSDARQTLLSEVMPFLASDERRQTVTGLEFWFHPTPGQKPARRYKQFLLTLSVIFPLTVVVPLPVHWLASSLPWLTNTILAKLVVAAIIVGLMTYVIMPRVTRLASRWLYE</sequence>
<dbReference type="EMBL" id="CABPRW010000004">
    <property type="protein sequence ID" value="VVD98282.1"/>
    <property type="molecule type" value="Genomic_DNA"/>
</dbReference>
<protein>
    <submittedName>
        <fullName evidence="4">Antibiotic biosynthesis monooxygenase</fullName>
    </submittedName>
</protein>
<reference evidence="4 5" key="1">
    <citation type="submission" date="2019-08" db="EMBL/GenBank/DDBJ databases">
        <authorList>
            <person name="Peeters C."/>
        </authorList>
    </citation>
    <scope>NUCLEOTIDE SEQUENCE [LARGE SCALE GENOMIC DNA]</scope>
    <source>
        <strain evidence="4 5">LMG 31113</strain>
    </source>
</reference>
<keyword evidence="2" id="KW-0812">Transmembrane</keyword>
<accession>A0A5E4UFJ8</accession>
<keyword evidence="2" id="KW-1133">Transmembrane helix</keyword>
<feature type="transmembrane region" description="Helical" evidence="2">
    <location>
        <begin position="150"/>
        <end position="170"/>
    </location>
</feature>
<organism evidence="4 5">
    <name type="scientific">Pandoraea fibrosis</name>
    <dbReference type="NCBI Taxonomy" id="1891094"/>
    <lineage>
        <taxon>Bacteria</taxon>
        <taxon>Pseudomonadati</taxon>
        <taxon>Pseudomonadota</taxon>
        <taxon>Betaproteobacteria</taxon>
        <taxon>Burkholderiales</taxon>
        <taxon>Burkholderiaceae</taxon>
        <taxon>Pandoraea</taxon>
    </lineage>
</organism>
<feature type="region of interest" description="Disordered" evidence="1">
    <location>
        <begin position="1"/>
        <end position="27"/>
    </location>
</feature>
<dbReference type="Proteomes" id="UP000382577">
    <property type="component" value="Unassembled WGS sequence"/>
</dbReference>
<evidence type="ECO:0000256" key="2">
    <source>
        <dbReference type="SAM" id="Phobius"/>
    </source>
</evidence>
<keyword evidence="4" id="KW-0560">Oxidoreductase</keyword>
<dbReference type="PANTHER" id="PTHR40057:SF1">
    <property type="entry name" value="SLR1162 PROTEIN"/>
    <property type="match status" value="1"/>
</dbReference>
<keyword evidence="4" id="KW-0503">Monooxygenase</keyword>
<evidence type="ECO:0000313" key="5">
    <source>
        <dbReference type="Proteomes" id="UP000382577"/>
    </source>
</evidence>
<dbReference type="GO" id="GO:0004497">
    <property type="term" value="F:monooxygenase activity"/>
    <property type="evidence" value="ECO:0007669"/>
    <property type="project" value="UniProtKB-KW"/>
</dbReference>
<dbReference type="Pfam" id="PF03992">
    <property type="entry name" value="ABM"/>
    <property type="match status" value="1"/>
</dbReference>
<evidence type="ECO:0000313" key="4">
    <source>
        <dbReference type="EMBL" id="VVD98282.1"/>
    </source>
</evidence>
<dbReference type="AlphaFoldDB" id="A0A5E4UFJ8"/>
<dbReference type="PANTHER" id="PTHR40057">
    <property type="entry name" value="SLR1162 PROTEIN"/>
    <property type="match status" value="1"/>
</dbReference>